<accession>A0ABW1X6U8</accession>
<dbReference type="EMBL" id="JBHSUA010000021">
    <property type="protein sequence ID" value="MFC6397616.1"/>
    <property type="molecule type" value="Genomic_DNA"/>
</dbReference>
<dbReference type="Pfam" id="PF05103">
    <property type="entry name" value="DivIVA"/>
    <property type="match status" value="1"/>
</dbReference>
<evidence type="ECO:0000313" key="3">
    <source>
        <dbReference type="EMBL" id="MFC6397616.1"/>
    </source>
</evidence>
<keyword evidence="4" id="KW-1185">Reference proteome</keyword>
<dbReference type="RefSeq" id="WP_343886221.1">
    <property type="nucleotide sequence ID" value="NZ_BAAAKI010000013.1"/>
</dbReference>
<feature type="region of interest" description="Disordered" evidence="2">
    <location>
        <begin position="340"/>
        <end position="387"/>
    </location>
</feature>
<organism evidence="3 4">
    <name type="scientific">Luteococcus sanguinis</name>
    <dbReference type="NCBI Taxonomy" id="174038"/>
    <lineage>
        <taxon>Bacteria</taxon>
        <taxon>Bacillati</taxon>
        <taxon>Actinomycetota</taxon>
        <taxon>Actinomycetes</taxon>
        <taxon>Propionibacteriales</taxon>
        <taxon>Propionibacteriaceae</taxon>
        <taxon>Luteococcus</taxon>
    </lineage>
</organism>
<evidence type="ECO:0000256" key="1">
    <source>
        <dbReference type="SAM" id="Coils"/>
    </source>
</evidence>
<proteinExistence type="predicted"/>
<gene>
    <name evidence="3" type="ORF">ACFP57_11575</name>
</gene>
<reference evidence="4" key="1">
    <citation type="journal article" date="2019" name="Int. J. Syst. Evol. Microbiol.">
        <title>The Global Catalogue of Microorganisms (GCM) 10K type strain sequencing project: providing services to taxonomists for standard genome sequencing and annotation.</title>
        <authorList>
            <consortium name="The Broad Institute Genomics Platform"/>
            <consortium name="The Broad Institute Genome Sequencing Center for Infectious Disease"/>
            <person name="Wu L."/>
            <person name="Ma J."/>
        </authorList>
    </citation>
    <scope>NUCLEOTIDE SEQUENCE [LARGE SCALE GENOMIC DNA]</scope>
    <source>
        <strain evidence="4">CGMCC 1.15277</strain>
    </source>
</reference>
<name>A0ABW1X6U8_9ACTN</name>
<sequence length="413" mass="45631">MTQQSDDYYDDTANEETGLNLFDDSASAAGSFTREMFGYDRGSVDSYVREIEKQLSTLKQLVRTLRHEVALAERTNGTTDFTRLGSHATGILRTAESQGNDLVAKASIEAERIKEEGRRVAADLRANAQAEADDIRVAGLANLRQLREDLEGEQTTTIMAARGEAQSIIAAARRQADALATQARQNFANQTQAAELQAERIIAEANRRAADIEAAAKQTAETHLVEANARHDELRLKAEALLSEATQHHEQSAADLANQAEEAQQIRSRALAEAEKTKAEAAREAETTIASAHRQAAMLKDRLEEQYAWRKEQLEREVAALVQRKGAVVAQMSNLRQLAGDAPLDFPDDDPFGSSDPREKQTFAAEQLPPLDADATQVQPRIESGEQTQVFDHTSTEVFDRSDVEYTEVVRRD</sequence>
<evidence type="ECO:0000313" key="4">
    <source>
        <dbReference type="Proteomes" id="UP001596266"/>
    </source>
</evidence>
<feature type="coiled-coil region" evidence="1">
    <location>
        <begin position="48"/>
        <end position="75"/>
    </location>
</feature>
<dbReference type="Proteomes" id="UP001596266">
    <property type="component" value="Unassembled WGS sequence"/>
</dbReference>
<dbReference type="InterPro" id="IPR007793">
    <property type="entry name" value="DivIVA_fam"/>
</dbReference>
<feature type="coiled-coil region" evidence="1">
    <location>
        <begin position="202"/>
        <end position="331"/>
    </location>
</feature>
<protein>
    <submittedName>
        <fullName evidence="3">DivIVA domain-containing protein</fullName>
    </submittedName>
</protein>
<keyword evidence="1" id="KW-0175">Coiled coil</keyword>
<comment type="caution">
    <text evidence="3">The sequence shown here is derived from an EMBL/GenBank/DDBJ whole genome shotgun (WGS) entry which is preliminary data.</text>
</comment>
<evidence type="ECO:0000256" key="2">
    <source>
        <dbReference type="SAM" id="MobiDB-lite"/>
    </source>
</evidence>